<reference evidence="2 3" key="1">
    <citation type="journal article" date="2019" name="Sci. Rep.">
        <title>Comparative genomics of chytrid fungi reveal insights into the obligate biotrophic and pathogenic lifestyle of Synchytrium endobioticum.</title>
        <authorList>
            <person name="van de Vossenberg B.T.L.H."/>
            <person name="Warris S."/>
            <person name="Nguyen H.D.T."/>
            <person name="van Gent-Pelzer M.P.E."/>
            <person name="Joly D.L."/>
            <person name="van de Geest H.C."/>
            <person name="Bonants P.J.M."/>
            <person name="Smith D.S."/>
            <person name="Levesque C.A."/>
            <person name="van der Lee T.A.J."/>
        </authorList>
    </citation>
    <scope>NUCLEOTIDE SEQUENCE [LARGE SCALE GENOMIC DNA]</scope>
    <source>
        <strain evidence="2 3">CBS 675.73</strain>
    </source>
</reference>
<sequence>MGNEIDGKFAKDKVVFRWACIVLFWLTISCSLQWAMLCIPQWRGDKYRNAGLIQVCGTVELQFNPTYNDTGSAGNLAIKNTKPYSCESVEQWLEAIGTFLDMVFGLGSVLLVTRPHPDERIEQRNVVCTGIGLVLVPWFPTIHILVSFDNWERIGVGYFETLSYAGNGGFSNYTKIGLILSLFTSWFDFGLELWFLQWGLRRLFTTHPSVGAERAANAAKEDIPLETVASSSSA</sequence>
<dbReference type="EMBL" id="QEAP01000377">
    <property type="protein sequence ID" value="TPX67836.1"/>
    <property type="molecule type" value="Genomic_DNA"/>
</dbReference>
<keyword evidence="1" id="KW-0472">Membrane</keyword>
<proteinExistence type="predicted"/>
<comment type="caution">
    <text evidence="2">The sequence shown here is derived from an EMBL/GenBank/DDBJ whole genome shotgun (WGS) entry which is preliminary data.</text>
</comment>
<dbReference type="AlphaFoldDB" id="A0A507EX86"/>
<accession>A0A507EX86</accession>
<protein>
    <recommendedName>
        <fullName evidence="4">MARVEL domain-containing protein</fullName>
    </recommendedName>
</protein>
<feature type="transmembrane region" description="Helical" evidence="1">
    <location>
        <begin position="176"/>
        <end position="196"/>
    </location>
</feature>
<gene>
    <name evidence="2" type="ORF">CcCBS67573_g07366</name>
</gene>
<feature type="transmembrane region" description="Helical" evidence="1">
    <location>
        <begin position="125"/>
        <end position="146"/>
    </location>
</feature>
<evidence type="ECO:0000313" key="3">
    <source>
        <dbReference type="Proteomes" id="UP000320333"/>
    </source>
</evidence>
<evidence type="ECO:0008006" key="4">
    <source>
        <dbReference type="Google" id="ProtNLM"/>
    </source>
</evidence>
<evidence type="ECO:0000256" key="1">
    <source>
        <dbReference type="SAM" id="Phobius"/>
    </source>
</evidence>
<keyword evidence="3" id="KW-1185">Reference proteome</keyword>
<keyword evidence="1" id="KW-1133">Transmembrane helix</keyword>
<organism evidence="2 3">
    <name type="scientific">Chytriomyces confervae</name>
    <dbReference type="NCBI Taxonomy" id="246404"/>
    <lineage>
        <taxon>Eukaryota</taxon>
        <taxon>Fungi</taxon>
        <taxon>Fungi incertae sedis</taxon>
        <taxon>Chytridiomycota</taxon>
        <taxon>Chytridiomycota incertae sedis</taxon>
        <taxon>Chytridiomycetes</taxon>
        <taxon>Chytridiales</taxon>
        <taxon>Chytriomycetaceae</taxon>
        <taxon>Chytriomyces</taxon>
    </lineage>
</organism>
<dbReference type="OrthoDB" id="2101275at2759"/>
<keyword evidence="1" id="KW-0812">Transmembrane</keyword>
<evidence type="ECO:0000313" key="2">
    <source>
        <dbReference type="EMBL" id="TPX67836.1"/>
    </source>
</evidence>
<dbReference type="Proteomes" id="UP000320333">
    <property type="component" value="Unassembled WGS sequence"/>
</dbReference>
<name>A0A507EX86_9FUNG</name>
<feature type="transmembrane region" description="Helical" evidence="1">
    <location>
        <begin position="15"/>
        <end position="36"/>
    </location>
</feature>